<dbReference type="Proteomes" id="UP000004810">
    <property type="component" value="Unassembled WGS sequence"/>
</dbReference>
<proteinExistence type="predicted"/>
<dbReference type="AlphaFoldDB" id="J9ESY3"/>
<accession>J9ESY3</accession>
<sequence length="98" mass="11408">LEGHSKEIAAKLADYLGKFPSSFLFAEISFCDAQLLLNLQCERCNEEENINENEKDDKFCKRKQRSLMVVWDNIFHLNQDDFTVEQESAALLKGIYMK</sequence>
<comment type="caution">
    <text evidence="1">The sequence shown here is derived from an EMBL/GenBank/DDBJ whole genome shotgun (WGS) entry which is preliminary data.</text>
</comment>
<gene>
    <name evidence="1" type="ORF">WUBG_03434</name>
</gene>
<organism evidence="1 2">
    <name type="scientific">Wuchereria bancrofti</name>
    <dbReference type="NCBI Taxonomy" id="6293"/>
    <lineage>
        <taxon>Eukaryota</taxon>
        <taxon>Metazoa</taxon>
        <taxon>Ecdysozoa</taxon>
        <taxon>Nematoda</taxon>
        <taxon>Chromadorea</taxon>
        <taxon>Rhabditida</taxon>
        <taxon>Spirurina</taxon>
        <taxon>Spiruromorpha</taxon>
        <taxon>Filarioidea</taxon>
        <taxon>Onchocercidae</taxon>
        <taxon>Wuchereria</taxon>
    </lineage>
</organism>
<feature type="non-terminal residue" evidence="1">
    <location>
        <position position="1"/>
    </location>
</feature>
<reference evidence="2" key="1">
    <citation type="submission" date="2012-08" db="EMBL/GenBank/DDBJ databases">
        <title>The Genome Sequence of Wuchereria bancrofti.</title>
        <authorList>
            <person name="Nutman T.B."/>
            <person name="Fink D.L."/>
            <person name="Russ C."/>
            <person name="Young S."/>
            <person name="Zeng Q."/>
            <person name="Koehrsen M."/>
            <person name="Alvarado L."/>
            <person name="Berlin A."/>
            <person name="Chapman S.B."/>
            <person name="Chen Z."/>
            <person name="Freedman E."/>
            <person name="Gellesch M."/>
            <person name="Goldberg J."/>
            <person name="Griggs A."/>
            <person name="Gujja S."/>
            <person name="Heilman E.R."/>
            <person name="Heiman D."/>
            <person name="Hepburn T."/>
            <person name="Howarth C."/>
            <person name="Jen D."/>
            <person name="Larson L."/>
            <person name="Lewis B."/>
            <person name="Mehta T."/>
            <person name="Park D."/>
            <person name="Pearson M."/>
            <person name="Roberts A."/>
            <person name="Saif S."/>
            <person name="Shea T."/>
            <person name="Shenoy N."/>
            <person name="Sisk P."/>
            <person name="Stolte C."/>
            <person name="Sykes S."/>
            <person name="Walk T."/>
            <person name="White J."/>
            <person name="Yandava C."/>
            <person name="Haas B."/>
            <person name="Henn M.R."/>
            <person name="Nusbaum C."/>
            <person name="Birren B."/>
        </authorList>
    </citation>
    <scope>NUCLEOTIDE SEQUENCE [LARGE SCALE GENOMIC DNA]</scope>
    <source>
        <strain evidence="2">NA</strain>
    </source>
</reference>
<dbReference type="EMBL" id="ADBV01001051">
    <property type="protein sequence ID" value="EJW85656.1"/>
    <property type="molecule type" value="Genomic_DNA"/>
</dbReference>
<evidence type="ECO:0000313" key="1">
    <source>
        <dbReference type="EMBL" id="EJW85656.1"/>
    </source>
</evidence>
<protein>
    <submittedName>
        <fullName evidence="1">Uncharacterized protein</fullName>
    </submittedName>
</protein>
<name>J9ESY3_WUCBA</name>
<evidence type="ECO:0000313" key="2">
    <source>
        <dbReference type="Proteomes" id="UP000004810"/>
    </source>
</evidence>